<sequence>MEQTRIEDTRSSQYLEGLSPDFTIVKQPLALSILAAAASVQLQVGELDDGHLGKAIKYIRMHMARSMERTYFMTLLDSPDTVANLRGPTRAGRYRRQGIAHRTQNSCTPEQLGLQLPHVSVNGVQFLPTAWLGNGSGVRVYAGHLASVADSSRASPGSVQVCKLFVEPHQRRQALQREVTALQMLRNREPACKTLPQLLDYDAETGVIITAPAVSIMTAGKSQADAGLTQPLVEELFGALEVLQELKHVHCDIEPRHIGTYGGGTAALIDLSLCRPEGETLKAGVTYAGTFFYAANDILERLLENELVEPRFHHDVVALVKSLWALSHLSKFNACVAAVDTARAIVSRDCAAGIRMTREFWLTKCTGGTWRKAIDAAANSESLHHVRDLVVATL</sequence>
<gene>
    <name evidence="2" type="ORF">JKP88DRAFT_247924</name>
</gene>
<feature type="domain" description="Protein kinase" evidence="1">
    <location>
        <begin position="126"/>
        <end position="394"/>
    </location>
</feature>
<dbReference type="InterPro" id="IPR011009">
    <property type="entry name" value="Kinase-like_dom_sf"/>
</dbReference>
<organism evidence="2 3">
    <name type="scientific">Tribonema minus</name>
    <dbReference type="NCBI Taxonomy" id="303371"/>
    <lineage>
        <taxon>Eukaryota</taxon>
        <taxon>Sar</taxon>
        <taxon>Stramenopiles</taxon>
        <taxon>Ochrophyta</taxon>
        <taxon>PX clade</taxon>
        <taxon>Xanthophyceae</taxon>
        <taxon>Tribonematales</taxon>
        <taxon>Tribonemataceae</taxon>
        <taxon>Tribonema</taxon>
    </lineage>
</organism>
<dbReference type="AlphaFoldDB" id="A0A836CBC0"/>
<proteinExistence type="predicted"/>
<dbReference type="Gene3D" id="1.10.510.10">
    <property type="entry name" value="Transferase(Phosphotransferase) domain 1"/>
    <property type="match status" value="1"/>
</dbReference>
<dbReference type="PROSITE" id="PS50011">
    <property type="entry name" value="PROTEIN_KINASE_DOM"/>
    <property type="match status" value="1"/>
</dbReference>
<evidence type="ECO:0000313" key="3">
    <source>
        <dbReference type="Proteomes" id="UP000664859"/>
    </source>
</evidence>
<evidence type="ECO:0000259" key="1">
    <source>
        <dbReference type="PROSITE" id="PS50011"/>
    </source>
</evidence>
<dbReference type="Proteomes" id="UP000664859">
    <property type="component" value="Unassembled WGS sequence"/>
</dbReference>
<name>A0A836CBC0_9STRA</name>
<dbReference type="GO" id="GO:0005524">
    <property type="term" value="F:ATP binding"/>
    <property type="evidence" value="ECO:0007669"/>
    <property type="project" value="InterPro"/>
</dbReference>
<accession>A0A836CBC0</accession>
<keyword evidence="3" id="KW-1185">Reference proteome</keyword>
<dbReference type="EMBL" id="JAFCMP010000512">
    <property type="protein sequence ID" value="KAG5178808.1"/>
    <property type="molecule type" value="Genomic_DNA"/>
</dbReference>
<comment type="caution">
    <text evidence="2">The sequence shown here is derived from an EMBL/GenBank/DDBJ whole genome shotgun (WGS) entry which is preliminary data.</text>
</comment>
<dbReference type="GO" id="GO:0004672">
    <property type="term" value="F:protein kinase activity"/>
    <property type="evidence" value="ECO:0007669"/>
    <property type="project" value="InterPro"/>
</dbReference>
<evidence type="ECO:0000313" key="2">
    <source>
        <dbReference type="EMBL" id="KAG5178808.1"/>
    </source>
</evidence>
<dbReference type="SUPFAM" id="SSF56112">
    <property type="entry name" value="Protein kinase-like (PK-like)"/>
    <property type="match status" value="1"/>
</dbReference>
<reference evidence="2" key="1">
    <citation type="submission" date="2021-02" db="EMBL/GenBank/DDBJ databases">
        <title>First Annotated Genome of the Yellow-green Alga Tribonema minus.</title>
        <authorList>
            <person name="Mahan K.M."/>
        </authorList>
    </citation>
    <scope>NUCLEOTIDE SEQUENCE</scope>
    <source>
        <strain evidence="2">UTEX B ZZ1240</strain>
    </source>
</reference>
<dbReference type="InterPro" id="IPR000719">
    <property type="entry name" value="Prot_kinase_dom"/>
</dbReference>
<protein>
    <recommendedName>
        <fullName evidence="1">Protein kinase domain-containing protein</fullName>
    </recommendedName>
</protein>